<protein>
    <submittedName>
        <fullName evidence="2">Uncharacterized protein</fullName>
    </submittedName>
</protein>
<evidence type="ECO:0000256" key="1">
    <source>
        <dbReference type="SAM" id="MobiDB-lite"/>
    </source>
</evidence>
<evidence type="ECO:0000313" key="2">
    <source>
        <dbReference type="EMBL" id="KZT20055.1"/>
    </source>
</evidence>
<sequence>MTKDDGPEANQSTVPILEIKTASLDNDKDDGGLQGSINTSATDAPTANAPVAEEMMADSVTTHVENLNPNNPNNALVSGPWALMGSDNAVSTENHHSTSVLSVVYHDTTLDTRYTADGVFEDHIKDTAKLGGIIRSADTHIEAQYVTDQSQFAAQVQNEGGLPLPPNLMPLVNMHQWPGFNSMAFTDWSAVAHPANGNGFSEVAEAADEVKLEVKYLGELDLPGLGWKAKAADVVNQLQYSDAKVCVLSPRGNGAHQPVIVIESTTVHCDPILWVPSSADGDLMVFIKLLVAGGLNAPPVVKHKSDVVQLPHKCSMLPPLVINEQENDEHILLLIARDQTGNKWTRHLGFADTFIWEYGNTLTSTFGDHEGEPPSNPNPTSQADRIAKTHILTALSWDTSWESMMGEYDGTDPETCLPHGTDRKLLQ</sequence>
<evidence type="ECO:0000313" key="3">
    <source>
        <dbReference type="Proteomes" id="UP000076761"/>
    </source>
</evidence>
<name>A0A165NSS1_9AGAM</name>
<keyword evidence="3" id="KW-1185">Reference proteome</keyword>
<dbReference type="Proteomes" id="UP000076761">
    <property type="component" value="Unassembled WGS sequence"/>
</dbReference>
<dbReference type="EMBL" id="KV425627">
    <property type="protein sequence ID" value="KZT20055.1"/>
    <property type="molecule type" value="Genomic_DNA"/>
</dbReference>
<feature type="region of interest" description="Disordered" evidence="1">
    <location>
        <begin position="1"/>
        <end position="45"/>
    </location>
</feature>
<gene>
    <name evidence="2" type="ORF">NEOLEDRAFT_1151604</name>
</gene>
<organism evidence="2 3">
    <name type="scientific">Neolentinus lepideus HHB14362 ss-1</name>
    <dbReference type="NCBI Taxonomy" id="1314782"/>
    <lineage>
        <taxon>Eukaryota</taxon>
        <taxon>Fungi</taxon>
        <taxon>Dikarya</taxon>
        <taxon>Basidiomycota</taxon>
        <taxon>Agaricomycotina</taxon>
        <taxon>Agaricomycetes</taxon>
        <taxon>Gloeophyllales</taxon>
        <taxon>Gloeophyllaceae</taxon>
        <taxon>Neolentinus</taxon>
    </lineage>
</organism>
<accession>A0A165NSS1</accession>
<proteinExistence type="predicted"/>
<dbReference type="AlphaFoldDB" id="A0A165NSS1"/>
<dbReference type="InParanoid" id="A0A165NSS1"/>
<feature type="compositionally biased region" description="Polar residues" evidence="1">
    <location>
        <begin position="35"/>
        <end position="45"/>
    </location>
</feature>
<reference evidence="2 3" key="1">
    <citation type="journal article" date="2016" name="Mol. Biol. Evol.">
        <title>Comparative Genomics of Early-Diverging Mushroom-Forming Fungi Provides Insights into the Origins of Lignocellulose Decay Capabilities.</title>
        <authorList>
            <person name="Nagy L.G."/>
            <person name="Riley R."/>
            <person name="Tritt A."/>
            <person name="Adam C."/>
            <person name="Daum C."/>
            <person name="Floudas D."/>
            <person name="Sun H."/>
            <person name="Yadav J.S."/>
            <person name="Pangilinan J."/>
            <person name="Larsson K.H."/>
            <person name="Matsuura K."/>
            <person name="Barry K."/>
            <person name="Labutti K."/>
            <person name="Kuo R."/>
            <person name="Ohm R.A."/>
            <person name="Bhattacharya S.S."/>
            <person name="Shirouzu T."/>
            <person name="Yoshinaga Y."/>
            <person name="Martin F.M."/>
            <person name="Grigoriev I.V."/>
            <person name="Hibbett D.S."/>
        </authorList>
    </citation>
    <scope>NUCLEOTIDE SEQUENCE [LARGE SCALE GENOMIC DNA]</scope>
    <source>
        <strain evidence="2 3">HHB14362 ss-1</strain>
    </source>
</reference>